<name>A0ABV3F3W6_9NOCA</name>
<sequence length="94" mass="10306">MRDTYGKVELIIRYRREWGVGPWNHRCDVLREIGECVLAIPSAELAQQVVDVGNISGTTADKWTRFGLGPDRVDLRGCAAGGGMSRGMCRSPIG</sequence>
<comment type="caution">
    <text evidence="1">The sequence shown here is derived from an EMBL/GenBank/DDBJ whole genome shotgun (WGS) entry which is preliminary data.</text>
</comment>
<protein>
    <submittedName>
        <fullName evidence="1">Uncharacterized protein</fullName>
    </submittedName>
</protein>
<dbReference type="Gene3D" id="2.30.110.10">
    <property type="entry name" value="Electron Transport, Fmn-binding Protein, Chain A"/>
    <property type="match status" value="1"/>
</dbReference>
<dbReference type="EMBL" id="JBFAIH010000002">
    <property type="protein sequence ID" value="MEV0362396.1"/>
    <property type="molecule type" value="Genomic_DNA"/>
</dbReference>
<dbReference type="SUPFAM" id="SSF50475">
    <property type="entry name" value="FMN-binding split barrel"/>
    <property type="match status" value="1"/>
</dbReference>
<keyword evidence="2" id="KW-1185">Reference proteome</keyword>
<dbReference type="InterPro" id="IPR012349">
    <property type="entry name" value="Split_barrel_FMN-bd"/>
</dbReference>
<dbReference type="RefSeq" id="WP_357974785.1">
    <property type="nucleotide sequence ID" value="NZ_JBFAIH010000002.1"/>
</dbReference>
<organism evidence="1 2">
    <name type="scientific">Nocardia fusca</name>
    <dbReference type="NCBI Taxonomy" id="941183"/>
    <lineage>
        <taxon>Bacteria</taxon>
        <taxon>Bacillati</taxon>
        <taxon>Actinomycetota</taxon>
        <taxon>Actinomycetes</taxon>
        <taxon>Mycobacteriales</taxon>
        <taxon>Nocardiaceae</taxon>
        <taxon>Nocardia</taxon>
    </lineage>
</organism>
<dbReference type="Proteomes" id="UP001551658">
    <property type="component" value="Unassembled WGS sequence"/>
</dbReference>
<accession>A0ABV3F3W6</accession>
<reference evidence="1 2" key="1">
    <citation type="submission" date="2024-06" db="EMBL/GenBank/DDBJ databases">
        <title>The Natural Products Discovery Center: Release of the First 8490 Sequenced Strains for Exploring Actinobacteria Biosynthetic Diversity.</title>
        <authorList>
            <person name="Kalkreuter E."/>
            <person name="Kautsar S.A."/>
            <person name="Yang D."/>
            <person name="Bader C.D."/>
            <person name="Teijaro C.N."/>
            <person name="Fluegel L."/>
            <person name="Davis C.M."/>
            <person name="Simpson J.R."/>
            <person name="Lauterbach L."/>
            <person name="Steele A.D."/>
            <person name="Gui C."/>
            <person name="Meng S."/>
            <person name="Li G."/>
            <person name="Viehrig K."/>
            <person name="Ye F."/>
            <person name="Su P."/>
            <person name="Kiefer A.F."/>
            <person name="Nichols A."/>
            <person name="Cepeda A.J."/>
            <person name="Yan W."/>
            <person name="Fan B."/>
            <person name="Jiang Y."/>
            <person name="Adhikari A."/>
            <person name="Zheng C.-J."/>
            <person name="Schuster L."/>
            <person name="Cowan T.M."/>
            <person name="Smanski M.J."/>
            <person name="Chevrette M.G."/>
            <person name="De Carvalho L.P.S."/>
            <person name="Shen B."/>
        </authorList>
    </citation>
    <scope>NUCLEOTIDE SEQUENCE [LARGE SCALE GENOMIC DNA]</scope>
    <source>
        <strain evidence="1 2">NPDC050671</strain>
    </source>
</reference>
<proteinExistence type="predicted"/>
<evidence type="ECO:0000313" key="2">
    <source>
        <dbReference type="Proteomes" id="UP001551658"/>
    </source>
</evidence>
<gene>
    <name evidence="1" type="ORF">AB0H72_06805</name>
</gene>
<evidence type="ECO:0000313" key="1">
    <source>
        <dbReference type="EMBL" id="MEV0362396.1"/>
    </source>
</evidence>